<protein>
    <recommendedName>
        <fullName evidence="4">DUF4234 domain-containing protein</fullName>
    </recommendedName>
</protein>
<sequence>MNKQSLFFTVIVAIVAFIIMLLAIQYLTKKMNIKNDSSQKVNTSFSIWVSSLLVSFFIFLKIALEQVENSIEIIIKSESIDNTFFSVMQKITIFMGFTFLYTFLCYYLIDKSLQFVLGKRINNIEIEKENVGYFLIKGISLLLFVYSVSFIFEHFLKWFMPVVEMPFYH</sequence>
<comment type="caution">
    <text evidence="2">The sequence shown here is derived from an EMBL/GenBank/DDBJ whole genome shotgun (WGS) entry which is preliminary data.</text>
</comment>
<evidence type="ECO:0000313" key="3">
    <source>
        <dbReference type="Proteomes" id="UP001596287"/>
    </source>
</evidence>
<accession>A0ABW1PJB2</accession>
<name>A0ABW1PJB2_9FLAO</name>
<dbReference type="EMBL" id="JBHSQB010000003">
    <property type="protein sequence ID" value="MFC6095163.1"/>
    <property type="molecule type" value="Genomic_DNA"/>
</dbReference>
<evidence type="ECO:0000256" key="1">
    <source>
        <dbReference type="SAM" id="Phobius"/>
    </source>
</evidence>
<keyword evidence="3" id="KW-1185">Reference proteome</keyword>
<organism evidence="2 3">
    <name type="scientific">Flavobacterium qiangtangense</name>
    <dbReference type="NCBI Taxonomy" id="1442595"/>
    <lineage>
        <taxon>Bacteria</taxon>
        <taxon>Pseudomonadati</taxon>
        <taxon>Bacteroidota</taxon>
        <taxon>Flavobacteriia</taxon>
        <taxon>Flavobacteriales</taxon>
        <taxon>Flavobacteriaceae</taxon>
        <taxon>Flavobacterium</taxon>
    </lineage>
</organism>
<keyword evidence="1" id="KW-1133">Transmembrane helix</keyword>
<feature type="transmembrane region" description="Helical" evidence="1">
    <location>
        <begin position="130"/>
        <end position="152"/>
    </location>
</feature>
<keyword evidence="1" id="KW-0812">Transmembrane</keyword>
<dbReference type="RefSeq" id="WP_379789768.1">
    <property type="nucleotide sequence ID" value="NZ_JBHSQB010000003.1"/>
</dbReference>
<feature type="transmembrane region" description="Helical" evidence="1">
    <location>
        <begin position="45"/>
        <end position="64"/>
    </location>
</feature>
<feature type="transmembrane region" description="Helical" evidence="1">
    <location>
        <begin position="6"/>
        <end position="24"/>
    </location>
</feature>
<reference evidence="3" key="1">
    <citation type="journal article" date="2019" name="Int. J. Syst. Evol. Microbiol.">
        <title>The Global Catalogue of Microorganisms (GCM) 10K type strain sequencing project: providing services to taxonomists for standard genome sequencing and annotation.</title>
        <authorList>
            <consortium name="The Broad Institute Genomics Platform"/>
            <consortium name="The Broad Institute Genome Sequencing Center for Infectious Disease"/>
            <person name="Wu L."/>
            <person name="Ma J."/>
        </authorList>
    </citation>
    <scope>NUCLEOTIDE SEQUENCE [LARGE SCALE GENOMIC DNA]</scope>
    <source>
        <strain evidence="3">CCUG 49679</strain>
    </source>
</reference>
<gene>
    <name evidence="2" type="ORF">ACFPVY_00770</name>
</gene>
<keyword evidence="1" id="KW-0472">Membrane</keyword>
<evidence type="ECO:0000313" key="2">
    <source>
        <dbReference type="EMBL" id="MFC6095163.1"/>
    </source>
</evidence>
<evidence type="ECO:0008006" key="4">
    <source>
        <dbReference type="Google" id="ProtNLM"/>
    </source>
</evidence>
<feature type="transmembrane region" description="Helical" evidence="1">
    <location>
        <begin position="84"/>
        <end position="109"/>
    </location>
</feature>
<proteinExistence type="predicted"/>
<dbReference type="Proteomes" id="UP001596287">
    <property type="component" value="Unassembled WGS sequence"/>
</dbReference>